<evidence type="ECO:0000256" key="11">
    <source>
        <dbReference type="ARBA" id="ARBA00022759"/>
    </source>
</evidence>
<dbReference type="InterPro" id="IPR011907">
    <property type="entry name" value="RNase_III"/>
</dbReference>
<evidence type="ECO:0000256" key="2">
    <source>
        <dbReference type="ARBA" id="ARBA00004496"/>
    </source>
</evidence>
<evidence type="ECO:0000259" key="17">
    <source>
        <dbReference type="PROSITE" id="PS50142"/>
    </source>
</evidence>
<keyword evidence="9 15" id="KW-0540">Nuclease</keyword>
<dbReference type="PROSITE" id="PS50137">
    <property type="entry name" value="DS_RBD"/>
    <property type="match status" value="1"/>
</dbReference>
<dbReference type="OrthoDB" id="9805026at2"/>
<evidence type="ECO:0000256" key="10">
    <source>
        <dbReference type="ARBA" id="ARBA00022723"/>
    </source>
</evidence>
<feature type="binding site" evidence="15">
    <location>
        <position position="117"/>
    </location>
    <ligand>
        <name>Mg(2+)</name>
        <dbReference type="ChEBI" id="CHEBI:18420"/>
    </ligand>
</feature>
<keyword evidence="11 15" id="KW-0255">Endonuclease</keyword>
<organism evidence="18 19">
    <name type="scientific">Coprobacillus cateniformis</name>
    <dbReference type="NCBI Taxonomy" id="100884"/>
    <lineage>
        <taxon>Bacteria</taxon>
        <taxon>Bacillati</taxon>
        <taxon>Bacillota</taxon>
        <taxon>Erysipelotrichia</taxon>
        <taxon>Erysipelotrichales</taxon>
        <taxon>Coprobacillaceae</taxon>
        <taxon>Coprobacillus</taxon>
    </lineage>
</organism>
<dbReference type="InterPro" id="IPR036389">
    <property type="entry name" value="RNase_III_sf"/>
</dbReference>
<dbReference type="Pfam" id="PF14622">
    <property type="entry name" value="Ribonucleas_3_3"/>
    <property type="match status" value="1"/>
</dbReference>
<accession>E7GDI4</accession>
<comment type="subcellular location">
    <subcellularLocation>
        <location evidence="2 15">Cytoplasm</location>
    </subcellularLocation>
</comment>
<evidence type="ECO:0000256" key="4">
    <source>
        <dbReference type="ARBA" id="ARBA00011738"/>
    </source>
</evidence>
<feature type="binding site" evidence="15">
    <location>
        <position position="44"/>
    </location>
    <ligand>
        <name>Mg(2+)</name>
        <dbReference type="ChEBI" id="CHEBI:18420"/>
    </ligand>
</feature>
<keyword evidence="15" id="KW-0699">rRNA-binding</keyword>
<dbReference type="InterPro" id="IPR014720">
    <property type="entry name" value="dsRBD_dom"/>
</dbReference>
<evidence type="ECO:0000256" key="9">
    <source>
        <dbReference type="ARBA" id="ARBA00022722"/>
    </source>
</evidence>
<comment type="similarity">
    <text evidence="3">Belongs to the ribonuclease III family.</text>
</comment>
<feature type="domain" description="RNase III" evidence="17">
    <location>
        <begin position="3"/>
        <end position="131"/>
    </location>
</feature>
<dbReference type="EC" id="3.1.26.3" evidence="15"/>
<dbReference type="GO" id="GO:0004525">
    <property type="term" value="F:ribonuclease III activity"/>
    <property type="evidence" value="ECO:0007669"/>
    <property type="project" value="UniProtKB-UniRule"/>
</dbReference>
<evidence type="ECO:0000256" key="3">
    <source>
        <dbReference type="ARBA" id="ARBA00010183"/>
    </source>
</evidence>
<dbReference type="GO" id="GO:0003725">
    <property type="term" value="F:double-stranded RNA binding"/>
    <property type="evidence" value="ECO:0007669"/>
    <property type="project" value="TreeGrafter"/>
</dbReference>
<dbReference type="GO" id="GO:0005737">
    <property type="term" value="C:cytoplasm"/>
    <property type="evidence" value="ECO:0007669"/>
    <property type="project" value="UniProtKB-SubCell"/>
</dbReference>
<dbReference type="Gene3D" id="1.10.1520.10">
    <property type="entry name" value="Ribonuclease III domain"/>
    <property type="match status" value="1"/>
</dbReference>
<dbReference type="FunFam" id="3.30.160.20:FF:000003">
    <property type="entry name" value="Ribonuclease 3"/>
    <property type="match status" value="1"/>
</dbReference>
<evidence type="ECO:0000259" key="16">
    <source>
        <dbReference type="PROSITE" id="PS50137"/>
    </source>
</evidence>
<dbReference type="AlphaFoldDB" id="E7GDI4"/>
<dbReference type="EMBL" id="ADKX01000041">
    <property type="protein sequence ID" value="EFW04035.1"/>
    <property type="molecule type" value="Genomic_DNA"/>
</dbReference>
<protein>
    <recommendedName>
        <fullName evidence="15">Ribonuclease 3</fullName>
        <ecNumber evidence="15">3.1.26.3</ecNumber>
    </recommendedName>
    <alternativeName>
        <fullName evidence="15">Ribonuclease III</fullName>
        <shortName evidence="15">RNase III</shortName>
    </alternativeName>
</protein>
<evidence type="ECO:0000256" key="5">
    <source>
        <dbReference type="ARBA" id="ARBA00022490"/>
    </source>
</evidence>
<dbReference type="GO" id="GO:0042802">
    <property type="term" value="F:identical protein binding"/>
    <property type="evidence" value="ECO:0007669"/>
    <property type="project" value="UniProtKB-ARBA"/>
</dbReference>
<comment type="caution">
    <text evidence="18">The sequence shown here is derived from an EMBL/GenBank/DDBJ whole genome shotgun (WGS) entry which is preliminary data.</text>
</comment>
<dbReference type="SUPFAM" id="SSF54768">
    <property type="entry name" value="dsRNA-binding domain-like"/>
    <property type="match status" value="1"/>
</dbReference>
<dbReference type="GO" id="GO:0010468">
    <property type="term" value="P:regulation of gene expression"/>
    <property type="evidence" value="ECO:0007669"/>
    <property type="project" value="TreeGrafter"/>
</dbReference>
<dbReference type="Proteomes" id="UP000003157">
    <property type="component" value="Unassembled WGS sequence"/>
</dbReference>
<dbReference type="Pfam" id="PF00035">
    <property type="entry name" value="dsrm"/>
    <property type="match status" value="1"/>
</dbReference>
<dbReference type="GO" id="GO:0046872">
    <property type="term" value="F:metal ion binding"/>
    <property type="evidence" value="ECO:0007669"/>
    <property type="project" value="UniProtKB-KW"/>
</dbReference>
<dbReference type="InterPro" id="IPR000999">
    <property type="entry name" value="RNase_III_dom"/>
</dbReference>
<feature type="active site" evidence="15">
    <location>
        <position position="120"/>
    </location>
</feature>
<dbReference type="GO" id="GO:0006364">
    <property type="term" value="P:rRNA processing"/>
    <property type="evidence" value="ECO:0007669"/>
    <property type="project" value="UniProtKB-UniRule"/>
</dbReference>
<dbReference type="CDD" id="cd10845">
    <property type="entry name" value="DSRM_RNAse_III_family"/>
    <property type="match status" value="1"/>
</dbReference>
<evidence type="ECO:0000256" key="7">
    <source>
        <dbReference type="ARBA" id="ARBA00022664"/>
    </source>
</evidence>
<evidence type="ECO:0000256" key="14">
    <source>
        <dbReference type="ARBA" id="ARBA00022884"/>
    </source>
</evidence>
<dbReference type="HOGENOM" id="CLU_000907_1_3_9"/>
<dbReference type="RefSeq" id="WP_008789914.1">
    <property type="nucleotide sequence ID" value="NZ_AKCB01000001.1"/>
</dbReference>
<dbReference type="SMART" id="SM00535">
    <property type="entry name" value="RIBOc"/>
    <property type="match status" value="1"/>
</dbReference>
<evidence type="ECO:0000256" key="13">
    <source>
        <dbReference type="ARBA" id="ARBA00022842"/>
    </source>
</evidence>
<sequence>MKILDFLQAENIPFQKLSLYKEAFTHASYANEAHHYNKDYERLEFMGDAVLQLYVSDFLFHLFPDVPEGTLTTLRSKLVREESLARFSKELGLGELLFLGVGEEKSGGRERESVLANIFESFIGALYLDCGKDEVIKILEQTIFQHVNDLDYDDITDYKTTLQELIQADQRKTVTYELLETSGPSNAPEFKVAVIMDEMRLGVGKGTSKKRAEQQAAKDALNKLATSDYLKK</sequence>
<keyword evidence="10 15" id="KW-0479">Metal-binding</keyword>
<feature type="domain" description="DRBM" evidence="16">
    <location>
        <begin position="157"/>
        <end position="226"/>
    </location>
</feature>
<dbReference type="SMART" id="SM00358">
    <property type="entry name" value="DSRM"/>
    <property type="match status" value="1"/>
</dbReference>
<evidence type="ECO:0000256" key="1">
    <source>
        <dbReference type="ARBA" id="ARBA00000109"/>
    </source>
</evidence>
<dbReference type="GO" id="GO:0019843">
    <property type="term" value="F:rRNA binding"/>
    <property type="evidence" value="ECO:0007669"/>
    <property type="project" value="UniProtKB-KW"/>
</dbReference>
<evidence type="ECO:0000256" key="15">
    <source>
        <dbReference type="HAMAP-Rule" id="MF_00104"/>
    </source>
</evidence>
<dbReference type="SUPFAM" id="SSF69065">
    <property type="entry name" value="RNase III domain-like"/>
    <property type="match status" value="1"/>
</dbReference>
<dbReference type="NCBIfam" id="TIGR02191">
    <property type="entry name" value="RNaseIII"/>
    <property type="match status" value="1"/>
</dbReference>
<keyword evidence="14 15" id="KW-0694">RNA-binding</keyword>
<name>E7GDI4_9FIRM</name>
<reference evidence="18 19" key="1">
    <citation type="submission" date="2010-12" db="EMBL/GenBank/DDBJ databases">
        <title>The Genome Sequence of Coprobacillus sp. strain 29_1.</title>
        <authorList>
            <consortium name="The Broad Institute Genome Sequencing Platform"/>
            <person name="Earl A."/>
            <person name="Ward D."/>
            <person name="Feldgarden M."/>
            <person name="Gevers D."/>
            <person name="Daigneault M."/>
            <person name="Sibley C.D."/>
            <person name="White A."/>
            <person name="Strauss J."/>
            <person name="Allen-Vercoe E."/>
            <person name="Young S.K."/>
            <person name="Zeng Q."/>
            <person name="Gargeya S."/>
            <person name="Fitzgerald M."/>
            <person name="Haas B."/>
            <person name="Abouelleil A."/>
            <person name="Alvarado L."/>
            <person name="Arachchi H.M."/>
            <person name="Berlin A."/>
            <person name="Brown A."/>
            <person name="Chapman S.B."/>
            <person name="Chen Z."/>
            <person name="Dunbar C."/>
            <person name="Freedman E."/>
            <person name="Gearin G."/>
            <person name="Gellesch M."/>
            <person name="Goldberg J."/>
            <person name="Griggs A."/>
            <person name="Gujja S."/>
            <person name="Heilman E."/>
            <person name="Heiman D."/>
            <person name="Howarth C."/>
            <person name="Larson L."/>
            <person name="Lui A."/>
            <person name="MacDonald P.J.P."/>
            <person name="Mehta T."/>
            <person name="Montmayeur A."/>
            <person name="Murphy C."/>
            <person name="Neiman D."/>
            <person name="Pearson M."/>
            <person name="Priest M."/>
            <person name="Roberts A."/>
            <person name="Saif S."/>
            <person name="Shea T."/>
            <person name="Shenoy N."/>
            <person name="Sisk P."/>
            <person name="Stolte C."/>
            <person name="Sykes S."/>
            <person name="White J."/>
            <person name="Yandava C."/>
            <person name="Nusbaum C."/>
            <person name="Birren B."/>
        </authorList>
    </citation>
    <scope>NUCLEOTIDE SEQUENCE [LARGE SCALE GENOMIC DNA]</scope>
    <source>
        <strain evidence="18 19">29_1</strain>
    </source>
</reference>
<dbReference type="PANTHER" id="PTHR11207">
    <property type="entry name" value="RIBONUCLEASE III"/>
    <property type="match status" value="1"/>
</dbReference>
<evidence type="ECO:0000256" key="8">
    <source>
        <dbReference type="ARBA" id="ARBA00022694"/>
    </source>
</evidence>
<dbReference type="GO" id="GO:0008033">
    <property type="term" value="P:tRNA processing"/>
    <property type="evidence" value="ECO:0007669"/>
    <property type="project" value="UniProtKB-KW"/>
</dbReference>
<dbReference type="GO" id="GO:0006397">
    <property type="term" value="P:mRNA processing"/>
    <property type="evidence" value="ECO:0007669"/>
    <property type="project" value="UniProtKB-UniRule"/>
</dbReference>
<keyword evidence="19" id="KW-1185">Reference proteome</keyword>
<dbReference type="PANTHER" id="PTHR11207:SF0">
    <property type="entry name" value="RIBONUCLEASE 3"/>
    <property type="match status" value="1"/>
</dbReference>
<feature type="binding site" evidence="15">
    <location>
        <position position="120"/>
    </location>
    <ligand>
        <name>Mg(2+)</name>
        <dbReference type="ChEBI" id="CHEBI:18420"/>
    </ligand>
</feature>
<keyword evidence="12 15" id="KW-0378">Hydrolase</keyword>
<evidence type="ECO:0000256" key="12">
    <source>
        <dbReference type="ARBA" id="ARBA00022801"/>
    </source>
</evidence>
<keyword evidence="13 15" id="KW-0460">Magnesium</keyword>
<dbReference type="GeneID" id="78228398"/>
<dbReference type="Gene3D" id="3.30.160.20">
    <property type="match status" value="1"/>
</dbReference>
<proteinExistence type="inferred from homology"/>
<keyword evidence="7 15" id="KW-0507">mRNA processing</keyword>
<dbReference type="STRING" id="100884.GCA_000269565_00490"/>
<keyword evidence="6 15" id="KW-0698">rRNA processing</keyword>
<evidence type="ECO:0000313" key="18">
    <source>
        <dbReference type="EMBL" id="EFW04035.1"/>
    </source>
</evidence>
<dbReference type="eggNOG" id="COG0571">
    <property type="taxonomic scope" value="Bacteria"/>
</dbReference>
<keyword evidence="8 15" id="KW-0819">tRNA processing</keyword>
<evidence type="ECO:0000256" key="6">
    <source>
        <dbReference type="ARBA" id="ARBA00022552"/>
    </source>
</evidence>
<keyword evidence="5 15" id="KW-0963">Cytoplasm</keyword>
<comment type="cofactor">
    <cofactor evidence="15">
        <name>Mg(2+)</name>
        <dbReference type="ChEBI" id="CHEBI:18420"/>
    </cofactor>
</comment>
<dbReference type="HAMAP" id="MF_00104">
    <property type="entry name" value="RNase_III"/>
    <property type="match status" value="1"/>
</dbReference>
<feature type="active site" evidence="15">
    <location>
        <position position="48"/>
    </location>
</feature>
<dbReference type="FunFam" id="1.10.1520.10:FF:000001">
    <property type="entry name" value="Ribonuclease 3"/>
    <property type="match status" value="1"/>
</dbReference>
<comment type="function">
    <text evidence="15">Digests double-stranded RNA. Involved in the processing of primary rRNA transcript to yield the immediate precursors to the large and small rRNAs (23S and 16S). Processes some mRNAs, and tRNAs when they are encoded in the rRNA operon. Processes pre-crRNA and tracrRNA of type II CRISPR loci if present in the organism.</text>
</comment>
<gene>
    <name evidence="15" type="primary">rnc</name>
    <name evidence="18" type="ORF">HMPREF9488_02827</name>
</gene>
<dbReference type="CDD" id="cd00593">
    <property type="entry name" value="RIBOc"/>
    <property type="match status" value="1"/>
</dbReference>
<comment type="subunit">
    <text evidence="4 15">Homodimer.</text>
</comment>
<evidence type="ECO:0000313" key="19">
    <source>
        <dbReference type="Proteomes" id="UP000003157"/>
    </source>
</evidence>
<comment type="catalytic activity">
    <reaction evidence="1 15">
        <text>Endonucleolytic cleavage to 5'-phosphomonoester.</text>
        <dbReference type="EC" id="3.1.26.3"/>
    </reaction>
</comment>
<dbReference type="PROSITE" id="PS50142">
    <property type="entry name" value="RNASE_3_2"/>
    <property type="match status" value="1"/>
</dbReference>